<dbReference type="GO" id="GO:0016020">
    <property type="term" value="C:membrane"/>
    <property type="evidence" value="ECO:0007669"/>
    <property type="project" value="UniProtKB-SubCell"/>
</dbReference>
<dbReference type="Proteomes" id="UP001632038">
    <property type="component" value="Unassembled WGS sequence"/>
</dbReference>
<evidence type="ECO:0000313" key="8">
    <source>
        <dbReference type="EMBL" id="KAL3621372.1"/>
    </source>
</evidence>
<gene>
    <name evidence="8" type="ORF">CASFOL_036284</name>
</gene>
<evidence type="ECO:0000256" key="6">
    <source>
        <dbReference type="SAM" id="Phobius"/>
    </source>
</evidence>
<comment type="subcellular location">
    <subcellularLocation>
        <location evidence="1">Membrane</location>
        <topology evidence="1">Multi-pass membrane protein</topology>
    </subcellularLocation>
</comment>
<evidence type="ECO:0000313" key="9">
    <source>
        <dbReference type="Proteomes" id="UP001632038"/>
    </source>
</evidence>
<reference evidence="9" key="1">
    <citation type="journal article" date="2024" name="IScience">
        <title>Strigolactones Initiate the Formation of Haustorium-like Structures in Castilleja.</title>
        <authorList>
            <person name="Buerger M."/>
            <person name="Peterson D."/>
            <person name="Chory J."/>
        </authorList>
    </citation>
    <scope>NUCLEOTIDE SEQUENCE [LARGE SCALE GENOMIC DNA]</scope>
</reference>
<feature type="domain" description="Nodulin-like" evidence="7">
    <location>
        <begin position="14"/>
        <end position="250"/>
    </location>
</feature>
<keyword evidence="2 6" id="KW-0812">Transmembrane</keyword>
<dbReference type="PANTHER" id="PTHR21576">
    <property type="entry name" value="UNCHARACTERIZED NODULIN-LIKE PROTEIN"/>
    <property type="match status" value="1"/>
</dbReference>
<dbReference type="Gene3D" id="1.20.1250.20">
    <property type="entry name" value="MFS general substrate transporter like domains"/>
    <property type="match status" value="1"/>
</dbReference>
<dbReference type="EMBL" id="JAVIJP010000066">
    <property type="protein sequence ID" value="KAL3621372.1"/>
    <property type="molecule type" value="Genomic_DNA"/>
</dbReference>
<keyword evidence="4 6" id="KW-0472">Membrane</keyword>
<evidence type="ECO:0000256" key="3">
    <source>
        <dbReference type="ARBA" id="ARBA00022989"/>
    </source>
</evidence>
<feature type="transmembrane region" description="Helical" evidence="6">
    <location>
        <begin position="174"/>
        <end position="193"/>
    </location>
</feature>
<feature type="transmembrane region" description="Helical" evidence="6">
    <location>
        <begin position="209"/>
        <end position="228"/>
    </location>
</feature>
<accession>A0ABD3BVU2</accession>
<dbReference type="PANTHER" id="PTHR21576:SF78">
    <property type="entry name" value="PROTEIN NUCLEAR FUSION DEFECTIVE 4-LIKE"/>
    <property type="match status" value="1"/>
</dbReference>
<dbReference type="InterPro" id="IPR036259">
    <property type="entry name" value="MFS_trans_sf"/>
</dbReference>
<keyword evidence="3 6" id="KW-1133">Transmembrane helix</keyword>
<sequence length="254" mass="27386">MGLKLSPPTPAGKFLGFITAVWVQAVSGNNYSFSNYSDALKSIMSLTQLQLNSLSVAKDVGKCFGILAGLASDRLPTPAILLIGSIEGFIGYGVQWLVVSHHINPLPYWAMSIFLCIGGNSTTWLNTAVMVTCFRNFRKNRGPVSGILKGFVGLTTAIFSDLCSALFADDPAKFLLMLTIIPFIVCLAAIFFLREIPPASTAAEETEEANYFSVINVDSVIIAIYLLAFDVTGTHGRLFSQIFSAGLLVLLAEE</sequence>
<dbReference type="Pfam" id="PF06813">
    <property type="entry name" value="Nodulin-like"/>
    <property type="match status" value="1"/>
</dbReference>
<protein>
    <recommendedName>
        <fullName evidence="7">Nodulin-like domain-containing protein</fullName>
    </recommendedName>
</protein>
<dbReference type="SUPFAM" id="SSF103473">
    <property type="entry name" value="MFS general substrate transporter"/>
    <property type="match status" value="1"/>
</dbReference>
<evidence type="ECO:0000256" key="4">
    <source>
        <dbReference type="ARBA" id="ARBA00023136"/>
    </source>
</evidence>
<comment type="similarity">
    <text evidence="5">Belongs to the major facilitator superfamily. Phosphate:H(+) symporter (TC 2.A.1.9) family.</text>
</comment>
<evidence type="ECO:0000256" key="5">
    <source>
        <dbReference type="ARBA" id="ARBA00044504"/>
    </source>
</evidence>
<keyword evidence="9" id="KW-1185">Reference proteome</keyword>
<evidence type="ECO:0000256" key="1">
    <source>
        <dbReference type="ARBA" id="ARBA00004141"/>
    </source>
</evidence>
<feature type="transmembrane region" description="Helical" evidence="6">
    <location>
        <begin position="110"/>
        <end position="134"/>
    </location>
</feature>
<organism evidence="8 9">
    <name type="scientific">Castilleja foliolosa</name>
    <dbReference type="NCBI Taxonomy" id="1961234"/>
    <lineage>
        <taxon>Eukaryota</taxon>
        <taxon>Viridiplantae</taxon>
        <taxon>Streptophyta</taxon>
        <taxon>Embryophyta</taxon>
        <taxon>Tracheophyta</taxon>
        <taxon>Spermatophyta</taxon>
        <taxon>Magnoliopsida</taxon>
        <taxon>eudicotyledons</taxon>
        <taxon>Gunneridae</taxon>
        <taxon>Pentapetalae</taxon>
        <taxon>asterids</taxon>
        <taxon>lamiids</taxon>
        <taxon>Lamiales</taxon>
        <taxon>Orobanchaceae</taxon>
        <taxon>Pedicularideae</taxon>
        <taxon>Castillejinae</taxon>
        <taxon>Castilleja</taxon>
    </lineage>
</organism>
<feature type="transmembrane region" description="Helical" evidence="6">
    <location>
        <begin position="79"/>
        <end position="98"/>
    </location>
</feature>
<feature type="transmembrane region" description="Helical" evidence="6">
    <location>
        <begin position="146"/>
        <end position="168"/>
    </location>
</feature>
<evidence type="ECO:0000256" key="2">
    <source>
        <dbReference type="ARBA" id="ARBA00022692"/>
    </source>
</evidence>
<name>A0ABD3BVU2_9LAMI</name>
<comment type="caution">
    <text evidence="8">The sequence shown here is derived from an EMBL/GenBank/DDBJ whole genome shotgun (WGS) entry which is preliminary data.</text>
</comment>
<evidence type="ECO:0000259" key="7">
    <source>
        <dbReference type="Pfam" id="PF06813"/>
    </source>
</evidence>
<dbReference type="AlphaFoldDB" id="A0ABD3BVU2"/>
<proteinExistence type="inferred from homology"/>
<dbReference type="InterPro" id="IPR010658">
    <property type="entry name" value="Nodulin-like"/>
</dbReference>